<feature type="compositionally biased region" description="Basic and acidic residues" evidence="1">
    <location>
        <begin position="1"/>
        <end position="17"/>
    </location>
</feature>
<accession>A0AAV7GJN1</accession>
<dbReference type="InterPro" id="IPR001012">
    <property type="entry name" value="UBX_dom"/>
</dbReference>
<dbReference type="CDD" id="cd01767">
    <property type="entry name" value="UBX"/>
    <property type="match status" value="1"/>
</dbReference>
<dbReference type="PANTHER" id="PTHR23322">
    <property type="entry name" value="FAS-ASSOCIATED PROTEIN"/>
    <property type="match status" value="1"/>
</dbReference>
<dbReference type="GO" id="GO:0005783">
    <property type="term" value="C:endoplasmic reticulum"/>
    <property type="evidence" value="ECO:0007669"/>
    <property type="project" value="TreeGrafter"/>
</dbReference>
<dbReference type="AlphaFoldDB" id="A0AAV7GJN1"/>
<dbReference type="Gene3D" id="3.10.20.90">
    <property type="entry name" value="Phosphatidylinositol 3-kinase Catalytic Subunit, Chain A, domain 1"/>
    <property type="match status" value="1"/>
</dbReference>
<dbReference type="EMBL" id="JAGFBR010000013">
    <property type="protein sequence ID" value="KAH0456415.1"/>
    <property type="molecule type" value="Genomic_DNA"/>
</dbReference>
<name>A0AAV7GJN1_DENCH</name>
<gene>
    <name evidence="3" type="ORF">IEQ34_014322</name>
</gene>
<evidence type="ECO:0000259" key="2">
    <source>
        <dbReference type="PROSITE" id="PS50033"/>
    </source>
</evidence>
<dbReference type="Pfam" id="PF00789">
    <property type="entry name" value="UBX"/>
    <property type="match status" value="1"/>
</dbReference>
<organism evidence="3 4">
    <name type="scientific">Dendrobium chrysotoxum</name>
    <name type="common">Orchid</name>
    <dbReference type="NCBI Taxonomy" id="161865"/>
    <lineage>
        <taxon>Eukaryota</taxon>
        <taxon>Viridiplantae</taxon>
        <taxon>Streptophyta</taxon>
        <taxon>Embryophyta</taxon>
        <taxon>Tracheophyta</taxon>
        <taxon>Spermatophyta</taxon>
        <taxon>Magnoliopsida</taxon>
        <taxon>Liliopsida</taxon>
        <taxon>Asparagales</taxon>
        <taxon>Orchidaceae</taxon>
        <taxon>Epidendroideae</taxon>
        <taxon>Malaxideae</taxon>
        <taxon>Dendrobiinae</taxon>
        <taxon>Dendrobium</taxon>
    </lineage>
</organism>
<dbReference type="PANTHER" id="PTHR23322:SF1">
    <property type="entry name" value="FAS-ASSOCIATED FACTOR 2"/>
    <property type="match status" value="1"/>
</dbReference>
<dbReference type="GO" id="GO:0036503">
    <property type="term" value="P:ERAD pathway"/>
    <property type="evidence" value="ECO:0007669"/>
    <property type="project" value="TreeGrafter"/>
</dbReference>
<comment type="caution">
    <text evidence="3">The sequence shown here is derived from an EMBL/GenBank/DDBJ whole genome shotgun (WGS) entry which is preliminary data.</text>
</comment>
<proteinExistence type="predicted"/>
<dbReference type="Proteomes" id="UP000775213">
    <property type="component" value="Unassembled WGS sequence"/>
</dbReference>
<sequence length="144" mass="15946">MSSKEAGRATAEKEPKKLGRASAMARRWLPSLRASPSRLRCFRSECLTSDPAGEGSRESCGIRSGVSAVLVRFPTGERKERRFYSSTTVQALYDYVDSLDCLNAEKYSLVSNFPRVSYGPEKFSLSLKEAGLHPQASLFVEIES</sequence>
<dbReference type="PROSITE" id="PS50033">
    <property type="entry name" value="UBX"/>
    <property type="match status" value="1"/>
</dbReference>
<evidence type="ECO:0000256" key="1">
    <source>
        <dbReference type="SAM" id="MobiDB-lite"/>
    </source>
</evidence>
<dbReference type="GO" id="GO:0043130">
    <property type="term" value="F:ubiquitin binding"/>
    <property type="evidence" value="ECO:0007669"/>
    <property type="project" value="TreeGrafter"/>
</dbReference>
<dbReference type="SUPFAM" id="SSF54236">
    <property type="entry name" value="Ubiquitin-like"/>
    <property type="match status" value="1"/>
</dbReference>
<dbReference type="InterPro" id="IPR050730">
    <property type="entry name" value="UBX_domain-protein"/>
</dbReference>
<protein>
    <recommendedName>
        <fullName evidence="2">UBX domain-containing protein</fullName>
    </recommendedName>
</protein>
<keyword evidence="4" id="KW-1185">Reference proteome</keyword>
<reference evidence="3 4" key="1">
    <citation type="journal article" date="2021" name="Hortic Res">
        <title>Chromosome-scale assembly of the Dendrobium chrysotoxum genome enhances the understanding of orchid evolution.</title>
        <authorList>
            <person name="Zhang Y."/>
            <person name="Zhang G.Q."/>
            <person name="Zhang D."/>
            <person name="Liu X.D."/>
            <person name="Xu X.Y."/>
            <person name="Sun W.H."/>
            <person name="Yu X."/>
            <person name="Zhu X."/>
            <person name="Wang Z.W."/>
            <person name="Zhao X."/>
            <person name="Zhong W.Y."/>
            <person name="Chen H."/>
            <person name="Yin W.L."/>
            <person name="Huang T."/>
            <person name="Niu S.C."/>
            <person name="Liu Z.J."/>
        </authorList>
    </citation>
    <scope>NUCLEOTIDE SEQUENCE [LARGE SCALE GENOMIC DNA]</scope>
    <source>
        <strain evidence="3">Lindl</strain>
    </source>
</reference>
<evidence type="ECO:0000313" key="4">
    <source>
        <dbReference type="Proteomes" id="UP000775213"/>
    </source>
</evidence>
<evidence type="ECO:0000313" key="3">
    <source>
        <dbReference type="EMBL" id="KAH0456415.1"/>
    </source>
</evidence>
<dbReference type="SMART" id="SM00166">
    <property type="entry name" value="UBX"/>
    <property type="match status" value="1"/>
</dbReference>
<feature type="domain" description="UBX" evidence="2">
    <location>
        <begin position="62"/>
        <end position="140"/>
    </location>
</feature>
<feature type="region of interest" description="Disordered" evidence="1">
    <location>
        <begin position="1"/>
        <end position="22"/>
    </location>
</feature>
<dbReference type="InterPro" id="IPR029071">
    <property type="entry name" value="Ubiquitin-like_domsf"/>
</dbReference>